<dbReference type="InterPro" id="IPR036396">
    <property type="entry name" value="Cyt_P450_sf"/>
</dbReference>
<dbReference type="Pfam" id="PF00067">
    <property type="entry name" value="p450"/>
    <property type="match status" value="1"/>
</dbReference>
<evidence type="ECO:0000256" key="4">
    <source>
        <dbReference type="ARBA" id="ARBA00023002"/>
    </source>
</evidence>
<evidence type="ECO:0000256" key="1">
    <source>
        <dbReference type="ARBA" id="ARBA00010617"/>
    </source>
</evidence>
<evidence type="ECO:0000256" key="6">
    <source>
        <dbReference type="ARBA" id="ARBA00023033"/>
    </source>
</evidence>
<dbReference type="PRINTS" id="PR00463">
    <property type="entry name" value="EP450I"/>
</dbReference>
<keyword evidence="3 7" id="KW-0479">Metal-binding</keyword>
<organism evidence="10 11">
    <name type="scientific">Cinchona calisaya</name>
    <dbReference type="NCBI Taxonomy" id="153742"/>
    <lineage>
        <taxon>Eukaryota</taxon>
        <taxon>Viridiplantae</taxon>
        <taxon>Streptophyta</taxon>
        <taxon>Embryophyta</taxon>
        <taxon>Tracheophyta</taxon>
        <taxon>Spermatophyta</taxon>
        <taxon>Magnoliopsida</taxon>
        <taxon>eudicotyledons</taxon>
        <taxon>Gunneridae</taxon>
        <taxon>Pentapetalae</taxon>
        <taxon>asterids</taxon>
        <taxon>lamiids</taxon>
        <taxon>Gentianales</taxon>
        <taxon>Rubiaceae</taxon>
        <taxon>Cinchonoideae</taxon>
        <taxon>Cinchoneae</taxon>
        <taxon>Cinchona</taxon>
    </lineage>
</organism>
<dbReference type="FunFam" id="1.10.630.10:FF:000081">
    <property type="entry name" value="Cytochrome P450 CYP81N5"/>
    <property type="match status" value="1"/>
</dbReference>
<dbReference type="InterPro" id="IPR050651">
    <property type="entry name" value="Plant_Cytochrome_P450_Monoox"/>
</dbReference>
<dbReference type="PANTHER" id="PTHR47947:SF13">
    <property type="entry name" value="CYTOCHROME P450, FAMILY 81, SUBFAMILY K, POLYPEPTIDE 1-RELATED"/>
    <property type="match status" value="1"/>
</dbReference>
<keyword evidence="4 8" id="KW-0560">Oxidoreductase</keyword>
<dbReference type="InterPro" id="IPR002401">
    <property type="entry name" value="Cyt_P450_E_grp-I"/>
</dbReference>
<evidence type="ECO:0000256" key="8">
    <source>
        <dbReference type="RuleBase" id="RU000461"/>
    </source>
</evidence>
<evidence type="ECO:0000313" key="10">
    <source>
        <dbReference type="EMBL" id="KAL3505095.1"/>
    </source>
</evidence>
<evidence type="ECO:0000256" key="5">
    <source>
        <dbReference type="ARBA" id="ARBA00023004"/>
    </source>
</evidence>
<dbReference type="GO" id="GO:0046872">
    <property type="term" value="F:metal ion binding"/>
    <property type="evidence" value="ECO:0007669"/>
    <property type="project" value="UniProtKB-KW"/>
</dbReference>
<proteinExistence type="inferred from homology"/>
<dbReference type="CDD" id="cd20653">
    <property type="entry name" value="CYP81"/>
    <property type="match status" value="1"/>
</dbReference>
<dbReference type="GO" id="GO:0004497">
    <property type="term" value="F:monooxygenase activity"/>
    <property type="evidence" value="ECO:0007669"/>
    <property type="project" value="UniProtKB-KW"/>
</dbReference>
<keyword evidence="11" id="KW-1185">Reference proteome</keyword>
<evidence type="ECO:0008006" key="12">
    <source>
        <dbReference type="Google" id="ProtNLM"/>
    </source>
</evidence>
<name>A0ABD2YFX3_9GENT</name>
<dbReference type="EMBL" id="JBJUIK010000014">
    <property type="protein sequence ID" value="KAL3505095.1"/>
    <property type="molecule type" value="Genomic_DNA"/>
</dbReference>
<feature type="signal peptide" evidence="9">
    <location>
        <begin position="1"/>
        <end position="22"/>
    </location>
</feature>
<dbReference type="InterPro" id="IPR001128">
    <property type="entry name" value="Cyt_P450"/>
</dbReference>
<comment type="similarity">
    <text evidence="1 8">Belongs to the cytochrome P450 family.</text>
</comment>
<evidence type="ECO:0000256" key="2">
    <source>
        <dbReference type="ARBA" id="ARBA00022617"/>
    </source>
</evidence>
<dbReference type="Proteomes" id="UP001630127">
    <property type="component" value="Unassembled WGS sequence"/>
</dbReference>
<feature type="binding site" description="axial binding residue" evidence="7">
    <location>
        <position position="426"/>
    </location>
    <ligand>
        <name>heme</name>
        <dbReference type="ChEBI" id="CHEBI:30413"/>
    </ligand>
    <ligandPart>
        <name>Fe</name>
        <dbReference type="ChEBI" id="CHEBI:18248"/>
    </ligandPart>
</feature>
<feature type="chain" id="PRO_5044848856" description="Cytochrome P450" evidence="9">
    <location>
        <begin position="23"/>
        <end position="490"/>
    </location>
</feature>
<accession>A0ABD2YFX3</accession>
<dbReference type="PROSITE" id="PS00086">
    <property type="entry name" value="CYTOCHROME_P450"/>
    <property type="match status" value="1"/>
</dbReference>
<keyword evidence="6 8" id="KW-0503">Monooxygenase</keyword>
<comment type="cofactor">
    <cofactor evidence="7">
        <name>heme</name>
        <dbReference type="ChEBI" id="CHEBI:30413"/>
    </cofactor>
</comment>
<dbReference type="AlphaFoldDB" id="A0ABD2YFX3"/>
<evidence type="ECO:0000256" key="7">
    <source>
        <dbReference type="PIRSR" id="PIRSR602401-1"/>
    </source>
</evidence>
<evidence type="ECO:0000256" key="9">
    <source>
        <dbReference type="SAM" id="SignalP"/>
    </source>
</evidence>
<comment type="caution">
    <text evidence="10">The sequence shown here is derived from an EMBL/GenBank/DDBJ whole genome shotgun (WGS) entry which is preliminary data.</text>
</comment>
<keyword evidence="9" id="KW-0732">Signal</keyword>
<evidence type="ECO:0000256" key="3">
    <source>
        <dbReference type="ARBA" id="ARBA00022723"/>
    </source>
</evidence>
<sequence length="490" mass="55293">MEVLWCIPILITISILFILKHSQQQCKKKLPPSPRALPILGHLHLLKSPTHRALQHLSSKYGPIIYLRLGNRPTIVVSSPSIAEECFTKNDIIFANRPETFATKILTYGYKTIGFAPYGFLWRNLRRLATIHIFSSSRVNNFSATRTEEIRLTAKKLLTNYRERCCEVNLKSLFLELVFNVIMKMVAGKQCSQSPEMFLPVLPRGVCEYVPLIRWFGYGQYGKKVKNYHSVCDNFAEDLIGESRRSGDGSDSANQIKTIAQLFLSSQKAEPEIYTDDVVKGSILVLFTAGTKTSADTMEWAMSLLLNHPEVLEKVKNEIDHQIPPGRLIEDSDLPRLPYLNCVINETLRLVPAAPLLLPHFSSQDCILNGFHIPKGTTLLVNVWAIHRDPEFWDEPDEFKPERFEGVDGGGEGYKFLPFGLGRRSCPGAGMAMRLIGLALGTLIQCFEWERIGQELVSMEERTALSSSKAQALKARYRPRPSISSLISQL</sequence>
<dbReference type="PANTHER" id="PTHR47947">
    <property type="entry name" value="CYTOCHROME P450 82C3-RELATED"/>
    <property type="match status" value="1"/>
</dbReference>
<evidence type="ECO:0000313" key="11">
    <source>
        <dbReference type="Proteomes" id="UP001630127"/>
    </source>
</evidence>
<dbReference type="Gene3D" id="1.10.630.10">
    <property type="entry name" value="Cytochrome P450"/>
    <property type="match status" value="1"/>
</dbReference>
<dbReference type="PRINTS" id="PR00385">
    <property type="entry name" value="P450"/>
</dbReference>
<reference evidence="10 11" key="1">
    <citation type="submission" date="2024-11" db="EMBL/GenBank/DDBJ databases">
        <title>A near-complete genome assembly of Cinchona calisaya.</title>
        <authorList>
            <person name="Lian D.C."/>
            <person name="Zhao X.W."/>
            <person name="Wei L."/>
        </authorList>
    </citation>
    <scope>NUCLEOTIDE SEQUENCE [LARGE SCALE GENOMIC DNA]</scope>
    <source>
        <tissue evidence="10">Nenye</tissue>
    </source>
</reference>
<dbReference type="InterPro" id="IPR017972">
    <property type="entry name" value="Cyt_P450_CS"/>
</dbReference>
<keyword evidence="5 7" id="KW-0408">Iron</keyword>
<gene>
    <name evidence="10" type="ORF">ACH5RR_034936</name>
</gene>
<dbReference type="SUPFAM" id="SSF48264">
    <property type="entry name" value="Cytochrome P450"/>
    <property type="match status" value="1"/>
</dbReference>
<keyword evidence="2 7" id="KW-0349">Heme</keyword>
<protein>
    <recommendedName>
        <fullName evidence="12">Cytochrome P450</fullName>
    </recommendedName>
</protein>